<name>A0A2S6IUD1_9ACTN</name>
<evidence type="ECO:0000313" key="1">
    <source>
        <dbReference type="EMBL" id="PPK97880.1"/>
    </source>
</evidence>
<evidence type="ECO:0000313" key="2">
    <source>
        <dbReference type="Proteomes" id="UP000239485"/>
    </source>
</evidence>
<reference evidence="1 2" key="1">
    <citation type="submission" date="2018-02" db="EMBL/GenBank/DDBJ databases">
        <title>Genomic Encyclopedia of Archaeal and Bacterial Type Strains, Phase II (KMG-II): from individual species to whole genera.</title>
        <authorList>
            <person name="Goeker M."/>
        </authorList>
    </citation>
    <scope>NUCLEOTIDE SEQUENCE [LARGE SCALE GENOMIC DNA]</scope>
    <source>
        <strain evidence="1 2">DSM 22857</strain>
    </source>
</reference>
<dbReference type="EMBL" id="PTJD01000002">
    <property type="protein sequence ID" value="PPK97880.1"/>
    <property type="molecule type" value="Genomic_DNA"/>
</dbReference>
<dbReference type="OrthoDB" id="3682126at2"/>
<protein>
    <submittedName>
        <fullName evidence="1">Uncharacterized protein</fullName>
    </submittedName>
</protein>
<proteinExistence type="predicted"/>
<sequence length="149" mass="16392">MAVDDDGRPAGTPPEPPSEELLEFLLAALAQATDCVVPRRGLPLPFAVLEQPDGRHLHRFAGEMVRAQETARGWIREQPDVRMACVAWDGYLTLEGVRTDAVFVDGCDDGDGDGYVFVQRYVPAEGSRGPMVALGRPGLVRRSERLFDR</sequence>
<dbReference type="AlphaFoldDB" id="A0A2S6IUD1"/>
<organism evidence="1 2">
    <name type="scientific">Kineococcus xinjiangensis</name>
    <dbReference type="NCBI Taxonomy" id="512762"/>
    <lineage>
        <taxon>Bacteria</taxon>
        <taxon>Bacillati</taxon>
        <taxon>Actinomycetota</taxon>
        <taxon>Actinomycetes</taxon>
        <taxon>Kineosporiales</taxon>
        <taxon>Kineosporiaceae</taxon>
        <taxon>Kineococcus</taxon>
    </lineage>
</organism>
<dbReference type="Proteomes" id="UP000239485">
    <property type="component" value="Unassembled WGS sequence"/>
</dbReference>
<gene>
    <name evidence="1" type="ORF">CLV92_10230</name>
</gene>
<keyword evidence="2" id="KW-1185">Reference proteome</keyword>
<dbReference type="RefSeq" id="WP_104431354.1">
    <property type="nucleotide sequence ID" value="NZ_PTJD01000002.1"/>
</dbReference>
<comment type="caution">
    <text evidence="1">The sequence shown here is derived from an EMBL/GenBank/DDBJ whole genome shotgun (WGS) entry which is preliminary data.</text>
</comment>
<accession>A0A2S6IUD1</accession>